<accession>A0A401L7Z3</accession>
<sequence>MQARRPIPLGRSLPTNLQHGRPIPLLRRRHAGLIPLPIQTPPPPAKNRPIHLLPHDLDATNQGPTPASEKAYLLFINGTVTNLTNMGTELVEQEFFIRSALYTATALAPGSQKEADTGLKNGLLRPDDATDWPQLVIESGVSGSLHRLRQDVNWWIGCSEGMVLLVLLLVVDCGQRRLIIEKYFPQQLRQGGGGGPVTRARAANDGFVPQLVATTVVDMRADPPAVEGPPVILEFERVVGRRPVGPSECDIVFEAKDLVEIGGIVLRWIP</sequence>
<feature type="region of interest" description="Disordered" evidence="1">
    <location>
        <begin position="1"/>
        <end position="20"/>
    </location>
</feature>
<dbReference type="EMBL" id="BDHI01000029">
    <property type="protein sequence ID" value="GCB27585.1"/>
    <property type="molecule type" value="Genomic_DNA"/>
</dbReference>
<name>A0A401L7Z3_ASPAW</name>
<organism evidence="2 3">
    <name type="scientific">Aspergillus awamori</name>
    <name type="common">Black koji mold</name>
    <dbReference type="NCBI Taxonomy" id="105351"/>
    <lineage>
        <taxon>Eukaryota</taxon>
        <taxon>Fungi</taxon>
        <taxon>Dikarya</taxon>
        <taxon>Ascomycota</taxon>
        <taxon>Pezizomycotina</taxon>
        <taxon>Eurotiomycetes</taxon>
        <taxon>Eurotiomycetidae</taxon>
        <taxon>Eurotiales</taxon>
        <taxon>Aspergillaceae</taxon>
        <taxon>Aspergillus</taxon>
    </lineage>
</organism>
<gene>
    <name evidence="2" type="ORF">AAWM_10470</name>
</gene>
<dbReference type="AlphaFoldDB" id="A0A401L7Z3"/>
<comment type="caution">
    <text evidence="2">The sequence shown here is derived from an EMBL/GenBank/DDBJ whole genome shotgun (WGS) entry which is preliminary data.</text>
</comment>
<keyword evidence="3" id="KW-1185">Reference proteome</keyword>
<evidence type="ECO:0000313" key="2">
    <source>
        <dbReference type="EMBL" id="GCB27585.1"/>
    </source>
</evidence>
<protein>
    <submittedName>
        <fullName evidence="2">Uncharacterized protein</fullName>
    </submittedName>
</protein>
<evidence type="ECO:0000256" key="1">
    <source>
        <dbReference type="SAM" id="MobiDB-lite"/>
    </source>
</evidence>
<reference evidence="2 3" key="1">
    <citation type="submission" date="2016-09" db="EMBL/GenBank/DDBJ databases">
        <title>Aspergillus awamori IFM 58123T.</title>
        <authorList>
            <person name="Kusuya Y."/>
            <person name="Shimizu M."/>
            <person name="Takahashi H."/>
            <person name="Yaguchi T."/>
        </authorList>
    </citation>
    <scope>NUCLEOTIDE SEQUENCE [LARGE SCALE GENOMIC DNA]</scope>
    <source>
        <strain evidence="2 3">IFM 58123</strain>
    </source>
</reference>
<evidence type="ECO:0000313" key="3">
    <source>
        <dbReference type="Proteomes" id="UP000286921"/>
    </source>
</evidence>
<proteinExistence type="predicted"/>
<dbReference type="Proteomes" id="UP000286921">
    <property type="component" value="Unassembled WGS sequence"/>
</dbReference>